<name>A0A0N9I470_9PSEU</name>
<dbReference type="EMBL" id="CP012752">
    <property type="protein sequence ID" value="ALG09369.1"/>
    <property type="molecule type" value="Genomic_DNA"/>
</dbReference>
<gene>
    <name evidence="2" type="ORF">AOZ06_22855</name>
</gene>
<organism evidence="2 3">
    <name type="scientific">Kibdelosporangium phytohabitans</name>
    <dbReference type="NCBI Taxonomy" id="860235"/>
    <lineage>
        <taxon>Bacteria</taxon>
        <taxon>Bacillati</taxon>
        <taxon>Actinomycetota</taxon>
        <taxon>Actinomycetes</taxon>
        <taxon>Pseudonocardiales</taxon>
        <taxon>Pseudonocardiaceae</taxon>
        <taxon>Kibdelosporangium</taxon>
    </lineage>
</organism>
<feature type="compositionally biased region" description="Basic and acidic residues" evidence="1">
    <location>
        <begin position="259"/>
        <end position="270"/>
    </location>
</feature>
<protein>
    <recommendedName>
        <fullName evidence="4">DUF3558 domain-containing protein</fullName>
    </recommendedName>
</protein>
<dbReference type="RefSeq" id="WP_054291273.1">
    <property type="nucleotide sequence ID" value="NZ_CP012752.1"/>
</dbReference>
<dbReference type="PROSITE" id="PS51257">
    <property type="entry name" value="PROKAR_LIPOPROTEIN"/>
    <property type="match status" value="1"/>
</dbReference>
<dbReference type="AlphaFoldDB" id="A0A0N9I470"/>
<dbReference type="Proteomes" id="UP000063699">
    <property type="component" value="Chromosome"/>
</dbReference>
<accession>A0A0N9I470</accession>
<feature type="region of interest" description="Disordered" evidence="1">
    <location>
        <begin position="246"/>
        <end position="277"/>
    </location>
</feature>
<dbReference type="STRING" id="860235.AOZ06_22855"/>
<evidence type="ECO:0000313" key="2">
    <source>
        <dbReference type="EMBL" id="ALG09369.1"/>
    </source>
</evidence>
<sequence length="327" mass="35019">MRRLLGAAMIATLLAGCSGTSDTPARPANVSGMDPCGLLSDQERTDLHLRVERQTEDGHRRSCVFLTTKLLDNPRESRMGTLELTVRDSAAPNRVTDAKRVAETYRRERSARLTTTSLDGREIHHVGPAHPIGCRLLFQVNATSSLEASPMTTPQGPDCAFPDLTRLLSAKLPAPDPAPARADRDRPIDVLALDPCTLISTDRKASMRLGDGKPFTSVSRSCQYHTRTATPGSLEFVYVTISTSGAKGTSGEKPATRAVNERTAYEERKSGAGTNSTSDCEYRLEVTAATSVHVKGKVLGPDNLEPACVAAAGLAADIEPKLPLIAT</sequence>
<dbReference type="InterPro" id="IPR024520">
    <property type="entry name" value="DUF3558"/>
</dbReference>
<reference evidence="2 3" key="1">
    <citation type="submission" date="2015-07" db="EMBL/GenBank/DDBJ databases">
        <title>Genome sequencing of Kibdelosporangium phytohabitans.</title>
        <authorList>
            <person name="Qin S."/>
            <person name="Xing K."/>
        </authorList>
    </citation>
    <scope>NUCLEOTIDE SEQUENCE [LARGE SCALE GENOMIC DNA]</scope>
    <source>
        <strain evidence="2 3">KLBMP1111</strain>
    </source>
</reference>
<evidence type="ECO:0000256" key="1">
    <source>
        <dbReference type="SAM" id="MobiDB-lite"/>
    </source>
</evidence>
<evidence type="ECO:0008006" key="4">
    <source>
        <dbReference type="Google" id="ProtNLM"/>
    </source>
</evidence>
<proteinExistence type="predicted"/>
<keyword evidence="3" id="KW-1185">Reference proteome</keyword>
<evidence type="ECO:0000313" key="3">
    <source>
        <dbReference type="Proteomes" id="UP000063699"/>
    </source>
</evidence>
<dbReference type="KEGG" id="kphy:AOZ06_22855"/>
<dbReference type="Pfam" id="PF12079">
    <property type="entry name" value="DUF3558"/>
    <property type="match status" value="1"/>
</dbReference>
<dbReference type="OrthoDB" id="3676186at2"/>